<sequence length="1204" mass="134664">MTLNSRLQNFTLAAAGRQFFFIAFALAIVESTLAQTNIISQYQQNVTVKSPETAAFAKYVEIPVSLFNGIPDISIPLYEIVDGDIRLPISLKYHAAGIRVNEESSNVGLGWSLDAGGNISVEVRNRYDFEMAAFASTYPLPSQHYSIPFDAARYTVEQPLNCSYYLEDTTSVNYGTTVMDLDGEPDMYVYNFPGYSGKFLFKRYSETLVKSESLNGDNIWFSHDAVGTMKAVSPDGFQFSFAAAEASPVKTYLGGTQLMNTSFQLTNIKSALNRTVSLHYAPRAAIGAGTRSVSFSFEAHIGSNTPQNSSTQSNPESLAPQLDSIRFSAGTIKFIKSARQDLLNGQKIDEIRVVNNAGQIIKRYIFNYDYFQGDLMYGDRYGQFGGTVLPSYTSNFRKLRLKLVSLDEVGSDGAVLRHEFVYNNTSLPYKTSLATDYWGNFNGVNNNTLLPTGAQLMKYYRVHDWFMNYIGANREADTVKMQAGILTEIRYPTGGSIKFTYESNRFRNSINGSQVQNRGATDFNPLATSQDVVYNNPVSNEFTILAQVVKINYALTKSSSELMNCTAGPLGDCMWASIEKKNANGTWSIFESWRYQGTNVMSNILNLSLPAGTYRVQAHYPDQFVGDIRNNSYATIDVQYFVSTQDNATLKGGGLRIKRIEFNEPVTNTSWKKKYTYGESLNLNMPIMTYEDKNDQKLVMCFETRTPTQAAPVPCLVERPGKIVSLYSDTFVRYSNSANGSPVGYRFVTEEFDGAQSGKTEYVFTLRAPRDSVERLPPGIPTENILDNGLMKFRRDFKFENNMYVKVKEVENEYYLFNKKLFWGFKTVIKFPLVSCPLEQAHFQTNCKTCGMEILHFYPIRAAKAALKTSFERFYENGLTFETRKDFQYNSMGYVSSESIQNSNNIFSTKEIKYPNDYVATGWTWLNDLKSKNMMSSPLETLEKVNGKVIGGSFTKYKTTSGLTTPNELYAIETTAPKVIASTTTGTVPAEFKLKGTIEFDGSGNIKSIQPTSNTITTYVWGYSNNYQTASVVNALSTHIAYTSFETSEGTGGWSGVSASRAIGGVSGERSYTISGSITKTSLPAGKIYVVSYWSSGAAANVNNVAAQVLKSRNGWTLYRHVMAANVTSITISGSVTIDELRLYPQEAQMTTYVYEPLKGLKSSCDPNGVFTYYEYDNFNRLLTVSDDQKKIVKHYQYHYRTQQ</sequence>
<dbReference type="RefSeq" id="WP_112748996.1">
    <property type="nucleotide sequence ID" value="NZ_QMFY01000014.1"/>
</dbReference>
<evidence type="ECO:0000313" key="2">
    <source>
        <dbReference type="Proteomes" id="UP000251889"/>
    </source>
</evidence>
<proteinExistence type="predicted"/>
<organism evidence="1 2">
    <name type="scientific">Pseudochryseolinea flava</name>
    <dbReference type="NCBI Taxonomy" id="2059302"/>
    <lineage>
        <taxon>Bacteria</taxon>
        <taxon>Pseudomonadati</taxon>
        <taxon>Bacteroidota</taxon>
        <taxon>Cytophagia</taxon>
        <taxon>Cytophagales</taxon>
        <taxon>Fulvivirgaceae</taxon>
        <taxon>Pseudochryseolinea</taxon>
    </lineage>
</organism>
<comment type="caution">
    <text evidence="1">The sequence shown here is derived from an EMBL/GenBank/DDBJ whole genome shotgun (WGS) entry which is preliminary data.</text>
</comment>
<accession>A0A364XZ54</accession>
<evidence type="ECO:0008006" key="3">
    <source>
        <dbReference type="Google" id="ProtNLM"/>
    </source>
</evidence>
<dbReference type="EMBL" id="QMFY01000014">
    <property type="protein sequence ID" value="RAV98886.1"/>
    <property type="molecule type" value="Genomic_DNA"/>
</dbReference>
<evidence type="ECO:0000313" key="1">
    <source>
        <dbReference type="EMBL" id="RAV98886.1"/>
    </source>
</evidence>
<dbReference type="Proteomes" id="UP000251889">
    <property type="component" value="Unassembled WGS sequence"/>
</dbReference>
<dbReference type="AlphaFoldDB" id="A0A364XZ54"/>
<dbReference type="OrthoDB" id="9814627at2"/>
<gene>
    <name evidence="1" type="ORF">DQQ10_21530</name>
</gene>
<protein>
    <recommendedName>
        <fullName evidence="3">YD repeat-containing protein</fullName>
    </recommendedName>
</protein>
<keyword evidence="2" id="KW-1185">Reference proteome</keyword>
<reference evidence="1 2" key="1">
    <citation type="submission" date="2018-06" db="EMBL/GenBank/DDBJ databases">
        <title>Chryseolinea flavus sp. nov., a member of the phylum Bacteroidetes isolated from soil.</title>
        <authorList>
            <person name="Li Y."/>
            <person name="Wang J."/>
        </authorList>
    </citation>
    <scope>NUCLEOTIDE SEQUENCE [LARGE SCALE GENOMIC DNA]</scope>
    <source>
        <strain evidence="1 2">SDU1-6</strain>
    </source>
</reference>
<name>A0A364XZ54_9BACT</name>